<evidence type="ECO:0000256" key="5">
    <source>
        <dbReference type="ARBA" id="ARBA00022989"/>
    </source>
</evidence>
<feature type="transmembrane region" description="Helical" evidence="7">
    <location>
        <begin position="129"/>
        <end position="150"/>
    </location>
</feature>
<feature type="transmembrane region" description="Helical" evidence="7">
    <location>
        <begin position="28"/>
        <end position="49"/>
    </location>
</feature>
<reference evidence="10" key="1">
    <citation type="journal article" date="2014" name="Int. J. Syst. Evol. Microbiol.">
        <title>Complete genome sequence of Corynebacterium casei LMG S-19264T (=DSM 44701T), isolated from a smear-ripened cheese.</title>
        <authorList>
            <consortium name="US DOE Joint Genome Institute (JGI-PGF)"/>
            <person name="Walter F."/>
            <person name="Albersmeier A."/>
            <person name="Kalinowski J."/>
            <person name="Ruckert C."/>
        </authorList>
    </citation>
    <scope>NUCLEOTIDE SEQUENCE</scope>
    <source>
        <strain evidence="10">VKM Ac-1401</strain>
    </source>
</reference>
<dbReference type="CDD" id="cd06261">
    <property type="entry name" value="TM_PBP2"/>
    <property type="match status" value="1"/>
</dbReference>
<evidence type="ECO:0000256" key="1">
    <source>
        <dbReference type="ARBA" id="ARBA00004651"/>
    </source>
</evidence>
<dbReference type="SUPFAM" id="SSF161098">
    <property type="entry name" value="MetI-like"/>
    <property type="match status" value="1"/>
</dbReference>
<keyword evidence="5 7" id="KW-1133">Transmembrane helix</keyword>
<reference evidence="10" key="2">
    <citation type="submission" date="2023-01" db="EMBL/GenBank/DDBJ databases">
        <authorList>
            <person name="Sun Q."/>
            <person name="Evtushenko L."/>
        </authorList>
    </citation>
    <scope>NUCLEOTIDE SEQUENCE</scope>
    <source>
        <strain evidence="10">VKM Ac-1401</strain>
    </source>
</reference>
<keyword evidence="11" id="KW-1185">Reference proteome</keyword>
<feature type="region of interest" description="Disordered" evidence="8">
    <location>
        <begin position="1"/>
        <end position="20"/>
    </location>
</feature>
<dbReference type="PANTHER" id="PTHR43744:SF12">
    <property type="entry name" value="ABC TRANSPORTER PERMEASE PROTEIN MG189-RELATED"/>
    <property type="match status" value="1"/>
</dbReference>
<dbReference type="GO" id="GO:0055085">
    <property type="term" value="P:transmembrane transport"/>
    <property type="evidence" value="ECO:0007669"/>
    <property type="project" value="InterPro"/>
</dbReference>
<keyword evidence="3" id="KW-1003">Cell membrane</keyword>
<comment type="similarity">
    <text evidence="7">Belongs to the binding-protein-dependent transport system permease family.</text>
</comment>
<evidence type="ECO:0000256" key="2">
    <source>
        <dbReference type="ARBA" id="ARBA00022448"/>
    </source>
</evidence>
<dbReference type="PANTHER" id="PTHR43744">
    <property type="entry name" value="ABC TRANSPORTER PERMEASE PROTEIN MG189-RELATED-RELATED"/>
    <property type="match status" value="1"/>
</dbReference>
<dbReference type="AlphaFoldDB" id="A0A9W6H6G0"/>
<dbReference type="Pfam" id="PF00528">
    <property type="entry name" value="BPD_transp_1"/>
    <property type="match status" value="1"/>
</dbReference>
<dbReference type="RefSeq" id="WP_271175510.1">
    <property type="nucleotide sequence ID" value="NZ_BAAAJO010000001.1"/>
</dbReference>
<name>A0A9W6H6G0_9MICO</name>
<gene>
    <name evidence="10" type="ORF">GCM10017584_03980</name>
</gene>
<accession>A0A9W6H6G0</accession>
<evidence type="ECO:0000256" key="4">
    <source>
        <dbReference type="ARBA" id="ARBA00022692"/>
    </source>
</evidence>
<feature type="domain" description="ABC transmembrane type-1" evidence="9">
    <location>
        <begin position="94"/>
        <end position="289"/>
    </location>
</feature>
<evidence type="ECO:0000256" key="3">
    <source>
        <dbReference type="ARBA" id="ARBA00022475"/>
    </source>
</evidence>
<feature type="transmembrane region" description="Helical" evidence="7">
    <location>
        <begin position="98"/>
        <end position="117"/>
    </location>
</feature>
<keyword evidence="2 7" id="KW-0813">Transport</keyword>
<feature type="transmembrane region" description="Helical" evidence="7">
    <location>
        <begin position="233"/>
        <end position="255"/>
    </location>
</feature>
<keyword evidence="4 7" id="KW-0812">Transmembrane</keyword>
<dbReference type="Gene3D" id="1.10.3720.10">
    <property type="entry name" value="MetI-like"/>
    <property type="match status" value="1"/>
</dbReference>
<proteinExistence type="inferred from homology"/>
<feature type="transmembrane region" description="Helical" evidence="7">
    <location>
        <begin position="267"/>
        <end position="290"/>
    </location>
</feature>
<evidence type="ECO:0000259" key="9">
    <source>
        <dbReference type="PROSITE" id="PS50928"/>
    </source>
</evidence>
<feature type="transmembrane region" description="Helical" evidence="7">
    <location>
        <begin position="162"/>
        <end position="182"/>
    </location>
</feature>
<organism evidence="10 11">
    <name type="scientific">Leifsonia poae</name>
    <dbReference type="NCBI Taxonomy" id="110933"/>
    <lineage>
        <taxon>Bacteria</taxon>
        <taxon>Bacillati</taxon>
        <taxon>Actinomycetota</taxon>
        <taxon>Actinomycetes</taxon>
        <taxon>Micrococcales</taxon>
        <taxon>Microbacteriaceae</taxon>
        <taxon>Leifsonia</taxon>
    </lineage>
</organism>
<evidence type="ECO:0000313" key="11">
    <source>
        <dbReference type="Proteomes" id="UP001142372"/>
    </source>
</evidence>
<sequence length="304" mass="32935">MTTATAPARTRRRAQPGHTRDLRTGRRLVPHLILAAFIIYFALPFWWLIVASTKSQQNLFDGSTSPLWFAGDFDLFSNIGSLFSYSGGLYLRWLGNSFLYALAGGIGATVISVLAGYGFAQYAFRGRTAFFAIVLGSVMVPATALVIPLFVLMSGAHLTNTVWAVILPSMLNPFAVYLMKVYAQDAIPSEMLDAARVDGAGEIRIFATVALPLLRPALVTVLLLSIVGTWNNFFLPLVMFSNPQLFPVTVGLGALQAQAQVNTGGQSLWNLVITGALISIIPLVVSFLTLQRYWQGGLSIGSVK</sequence>
<comment type="caution">
    <text evidence="10">The sequence shown here is derived from an EMBL/GenBank/DDBJ whole genome shotgun (WGS) entry which is preliminary data.</text>
</comment>
<dbReference type="EMBL" id="BSEN01000001">
    <property type="protein sequence ID" value="GLJ74825.1"/>
    <property type="molecule type" value="Genomic_DNA"/>
</dbReference>
<dbReference type="InterPro" id="IPR035906">
    <property type="entry name" value="MetI-like_sf"/>
</dbReference>
<evidence type="ECO:0000256" key="7">
    <source>
        <dbReference type="RuleBase" id="RU363032"/>
    </source>
</evidence>
<comment type="subcellular location">
    <subcellularLocation>
        <location evidence="1 7">Cell membrane</location>
        <topology evidence="1 7">Multi-pass membrane protein</topology>
    </subcellularLocation>
</comment>
<evidence type="ECO:0000256" key="8">
    <source>
        <dbReference type="SAM" id="MobiDB-lite"/>
    </source>
</evidence>
<evidence type="ECO:0000256" key="6">
    <source>
        <dbReference type="ARBA" id="ARBA00023136"/>
    </source>
</evidence>
<dbReference type="PROSITE" id="PS50928">
    <property type="entry name" value="ABC_TM1"/>
    <property type="match status" value="1"/>
</dbReference>
<protein>
    <submittedName>
        <fullName evidence="10">Sugar ABC transporter permease</fullName>
    </submittedName>
</protein>
<dbReference type="GO" id="GO:0005886">
    <property type="term" value="C:plasma membrane"/>
    <property type="evidence" value="ECO:0007669"/>
    <property type="project" value="UniProtKB-SubCell"/>
</dbReference>
<keyword evidence="6 7" id="KW-0472">Membrane</keyword>
<dbReference type="InterPro" id="IPR000515">
    <property type="entry name" value="MetI-like"/>
</dbReference>
<evidence type="ECO:0000313" key="10">
    <source>
        <dbReference type="EMBL" id="GLJ74825.1"/>
    </source>
</evidence>
<feature type="transmembrane region" description="Helical" evidence="7">
    <location>
        <begin position="203"/>
        <end position="227"/>
    </location>
</feature>
<dbReference type="Proteomes" id="UP001142372">
    <property type="component" value="Unassembled WGS sequence"/>
</dbReference>